<dbReference type="Proteomes" id="UP000596739">
    <property type="component" value="Unassembled WGS sequence"/>
</dbReference>
<organism evidence="1 2">
    <name type="scientific">Clostridium yunnanense</name>
    <dbReference type="NCBI Taxonomy" id="2800325"/>
    <lineage>
        <taxon>Bacteria</taxon>
        <taxon>Bacillati</taxon>
        <taxon>Bacillota</taxon>
        <taxon>Clostridia</taxon>
        <taxon>Eubacteriales</taxon>
        <taxon>Clostridiaceae</taxon>
        <taxon>Clostridium</taxon>
    </lineage>
</organism>
<evidence type="ECO:0000313" key="2">
    <source>
        <dbReference type="Proteomes" id="UP000596739"/>
    </source>
</evidence>
<keyword evidence="1" id="KW-0808">Transferase</keyword>
<gene>
    <name evidence="1" type="ORF">JHL18_13415</name>
</gene>
<dbReference type="GO" id="GO:0008168">
    <property type="term" value="F:methyltransferase activity"/>
    <property type="evidence" value="ECO:0007669"/>
    <property type="project" value="UniProtKB-KW"/>
</dbReference>
<protein>
    <submittedName>
        <fullName evidence="1">Class I SAM-dependent methyltransferase</fullName>
    </submittedName>
</protein>
<comment type="caution">
    <text evidence="1">The sequence shown here is derived from an EMBL/GenBank/DDBJ whole genome shotgun (WGS) entry which is preliminary data.</text>
</comment>
<dbReference type="SUPFAM" id="SSF53335">
    <property type="entry name" value="S-adenosyl-L-methionine-dependent methyltransferases"/>
    <property type="match status" value="1"/>
</dbReference>
<accession>A0ABS1EQR6</accession>
<dbReference type="Pfam" id="PF13489">
    <property type="entry name" value="Methyltransf_23"/>
    <property type="match status" value="1"/>
</dbReference>
<name>A0ABS1EQR6_9CLOT</name>
<keyword evidence="2" id="KW-1185">Reference proteome</keyword>
<dbReference type="GO" id="GO:0032259">
    <property type="term" value="P:methylation"/>
    <property type="evidence" value="ECO:0007669"/>
    <property type="project" value="UniProtKB-KW"/>
</dbReference>
<dbReference type="Gene3D" id="3.40.50.150">
    <property type="entry name" value="Vaccinia Virus protein VP39"/>
    <property type="match status" value="1"/>
</dbReference>
<proteinExistence type="predicted"/>
<evidence type="ECO:0000313" key="1">
    <source>
        <dbReference type="EMBL" id="MBK1811618.1"/>
    </source>
</evidence>
<dbReference type="InterPro" id="IPR029063">
    <property type="entry name" value="SAM-dependent_MTases_sf"/>
</dbReference>
<dbReference type="RefSeq" id="WP_200270011.1">
    <property type="nucleotide sequence ID" value="NZ_JAENHN010000038.1"/>
</dbReference>
<keyword evidence="1" id="KW-0489">Methyltransferase</keyword>
<sequence length="282" mass="32007">MNNEALDIILDCMATSVNMPHMQRIQTKHRVKLAEFWDINKGSRILEIGCGQGDTTAVLAYMVGQDGFIHGIDIASPSYGAPITVGDSADYLKNSVLGKQIKIDLEVDVLSPSVEFEDRSFDMIILSHCSWYLKSSEEFLAILKKARKWGKKLCFAEWDTNLHLKDQYPHLLAVLIQSQYECFKENSISNVRTLFTPKDIKEIIMASGWNITDEQIVHSPSLHDGKWEIDLVLHNYSVELENVKANSKKLANLIKSEIDLLKYYIKDNNNIEPLSTFALIAE</sequence>
<reference evidence="2" key="1">
    <citation type="submission" date="2021-01" db="EMBL/GenBank/DDBJ databases">
        <title>Genome public.</title>
        <authorList>
            <person name="Liu C."/>
            <person name="Sun Q."/>
        </authorList>
    </citation>
    <scope>NUCLEOTIDE SEQUENCE [LARGE SCALE GENOMIC DNA]</scope>
    <source>
        <strain evidence="2">YIM B02505</strain>
    </source>
</reference>
<dbReference type="EMBL" id="JAENHN010000038">
    <property type="protein sequence ID" value="MBK1811618.1"/>
    <property type="molecule type" value="Genomic_DNA"/>
</dbReference>
<dbReference type="CDD" id="cd02440">
    <property type="entry name" value="AdoMet_MTases"/>
    <property type="match status" value="1"/>
</dbReference>